<dbReference type="Gene3D" id="1.25.10.10">
    <property type="entry name" value="Leucine-rich Repeat Variant"/>
    <property type="match status" value="4"/>
</dbReference>
<evidence type="ECO:0000256" key="5">
    <source>
        <dbReference type="ARBA" id="ARBA00023136"/>
    </source>
</evidence>
<keyword evidence="4" id="KW-0677">Repeat</keyword>
<organism evidence="10 11">
    <name type="scientific">Sinanodonta woodiana</name>
    <name type="common">Chinese pond mussel</name>
    <name type="synonym">Anodonta woodiana</name>
    <dbReference type="NCBI Taxonomy" id="1069815"/>
    <lineage>
        <taxon>Eukaryota</taxon>
        <taxon>Metazoa</taxon>
        <taxon>Spiralia</taxon>
        <taxon>Lophotrochozoa</taxon>
        <taxon>Mollusca</taxon>
        <taxon>Bivalvia</taxon>
        <taxon>Autobranchia</taxon>
        <taxon>Heteroconchia</taxon>
        <taxon>Palaeoheterodonta</taxon>
        <taxon>Unionida</taxon>
        <taxon>Unionoidea</taxon>
        <taxon>Unionidae</taxon>
        <taxon>Unioninae</taxon>
        <taxon>Sinanodonta</taxon>
    </lineage>
</organism>
<keyword evidence="6" id="KW-0449">Lipoprotein</keyword>
<dbReference type="Proteomes" id="UP001634394">
    <property type="component" value="Unassembled WGS sequence"/>
</dbReference>
<dbReference type="InterPro" id="IPR000225">
    <property type="entry name" value="Armadillo"/>
</dbReference>
<keyword evidence="5" id="KW-0472">Membrane</keyword>
<dbReference type="InterPro" id="IPR011989">
    <property type="entry name" value="ARM-like"/>
</dbReference>
<sequence>MDGAESMKEKKGKSMKPFEKKTEESKPDILDELLALLKRLLNCFLRCVMCGCYHGDESDRMTVEHDNSGEILLDSEKQAVKSLLLYLENVETKNFVLKGDQIRALNVLTYSDNVELQRSAALCFSEISQKMKCPMTHGMARPLIDLLKSRDTQVQKAATLAVCSFALSRPDKNKDLMLRCDAFPALLKLLNSESVEVQSNTCACIITLATKDQLKTFIVTENGFNPLLNLLMSHDLRVQCNAAGAILNLTHLESNRNAIVNRGAIPVLVEALHSPDGDVQYHCLASLCNIALNKKYRTMMTAVGHHDVLKRLIRLISSESEKVKCQACIALRNLAADDDNQCFIAQYGGVPTLHQALKSNNPETKIAVMGCIRNLSLHKMNESILVQSDILSDIGALLCDHRNPEAQKHAAGTIRNLAIGENLKVIAETQCVKKLAALVLSRETKMDVLAEVTAALAVLADQDEVKYWLVQISDGQLFIKLVTLASLSSHTEVRYNSAGILGQISLIVIPTRVKLESLQGIVLYIDTFLKSSDPSFVHIALWTLVQHLKDEVFLKAFRDHSIESVISHIVESHDGYAIGELVQCVMKYLQVEESDSGCD</sequence>
<evidence type="ECO:0000256" key="1">
    <source>
        <dbReference type="ARBA" id="ARBA00004592"/>
    </source>
</evidence>
<feature type="repeat" description="ARM" evidence="8">
    <location>
        <begin position="348"/>
        <end position="390"/>
    </location>
</feature>
<protein>
    <recommendedName>
        <fullName evidence="7">Vacuolar protein 8</fullName>
    </recommendedName>
</protein>
<dbReference type="AlphaFoldDB" id="A0ABD3Y161"/>
<dbReference type="PROSITE" id="PS50176">
    <property type="entry name" value="ARM_REPEAT"/>
    <property type="match status" value="5"/>
</dbReference>
<proteinExistence type="inferred from homology"/>
<evidence type="ECO:0000256" key="8">
    <source>
        <dbReference type="PROSITE-ProRule" id="PRU00259"/>
    </source>
</evidence>
<comment type="subcellular location">
    <subcellularLocation>
        <location evidence="1">Vacuole membrane</location>
        <topology evidence="1">Lipid-anchor</topology>
    </subcellularLocation>
</comment>
<dbReference type="SUPFAM" id="SSF48371">
    <property type="entry name" value="ARM repeat"/>
    <property type="match status" value="2"/>
</dbReference>
<dbReference type="PANTHER" id="PTHR47249">
    <property type="entry name" value="VACUOLAR PROTEIN 8"/>
    <property type="match status" value="1"/>
</dbReference>
<evidence type="ECO:0000256" key="2">
    <source>
        <dbReference type="ARBA" id="ARBA00005462"/>
    </source>
</evidence>
<evidence type="ECO:0000256" key="6">
    <source>
        <dbReference type="ARBA" id="ARBA00023288"/>
    </source>
</evidence>
<keyword evidence="3" id="KW-0926">Vacuole</keyword>
<keyword evidence="11" id="KW-1185">Reference proteome</keyword>
<feature type="repeat" description="ARM" evidence="8">
    <location>
        <begin position="181"/>
        <end position="223"/>
    </location>
</feature>
<dbReference type="EMBL" id="JBJQND010000001">
    <property type="protein sequence ID" value="KAL3892206.1"/>
    <property type="molecule type" value="Genomic_DNA"/>
</dbReference>
<feature type="region of interest" description="Disordered" evidence="9">
    <location>
        <begin position="1"/>
        <end position="22"/>
    </location>
</feature>
<evidence type="ECO:0000256" key="4">
    <source>
        <dbReference type="ARBA" id="ARBA00022737"/>
    </source>
</evidence>
<dbReference type="InterPro" id="IPR016024">
    <property type="entry name" value="ARM-type_fold"/>
</dbReference>
<accession>A0ABD3Y161</accession>
<dbReference type="Pfam" id="PF00514">
    <property type="entry name" value="Arm"/>
    <property type="match status" value="4"/>
</dbReference>
<evidence type="ECO:0000313" key="10">
    <source>
        <dbReference type="EMBL" id="KAL3892206.1"/>
    </source>
</evidence>
<reference evidence="10 11" key="1">
    <citation type="submission" date="2024-11" db="EMBL/GenBank/DDBJ databases">
        <title>Chromosome-level genome assembly of the freshwater bivalve Anodonta woodiana.</title>
        <authorList>
            <person name="Chen X."/>
        </authorList>
    </citation>
    <scope>NUCLEOTIDE SEQUENCE [LARGE SCALE GENOMIC DNA]</scope>
    <source>
        <strain evidence="10">MN2024</strain>
        <tissue evidence="10">Gills</tissue>
    </source>
</reference>
<name>A0ABD3Y161_SINWO</name>
<dbReference type="InterPro" id="IPR045156">
    <property type="entry name" value="Vac8"/>
</dbReference>
<gene>
    <name evidence="10" type="ORF">ACJMK2_004438</name>
</gene>
<dbReference type="GO" id="GO:0005774">
    <property type="term" value="C:vacuolar membrane"/>
    <property type="evidence" value="ECO:0007669"/>
    <property type="project" value="UniProtKB-SubCell"/>
</dbReference>
<feature type="repeat" description="ARM" evidence="8">
    <location>
        <begin position="263"/>
        <end position="294"/>
    </location>
</feature>
<dbReference type="SMART" id="SM00185">
    <property type="entry name" value="ARM"/>
    <property type="match status" value="7"/>
</dbReference>
<evidence type="ECO:0000313" key="11">
    <source>
        <dbReference type="Proteomes" id="UP001634394"/>
    </source>
</evidence>
<evidence type="ECO:0000256" key="9">
    <source>
        <dbReference type="SAM" id="MobiDB-lite"/>
    </source>
</evidence>
<comment type="caution">
    <text evidence="10">The sequence shown here is derived from an EMBL/GenBank/DDBJ whole genome shotgun (WGS) entry which is preliminary data.</text>
</comment>
<comment type="similarity">
    <text evidence="2">Belongs to the beta-catenin family.</text>
</comment>
<evidence type="ECO:0000256" key="7">
    <source>
        <dbReference type="ARBA" id="ARBA00026209"/>
    </source>
</evidence>
<evidence type="ECO:0000256" key="3">
    <source>
        <dbReference type="ARBA" id="ARBA00022554"/>
    </source>
</evidence>
<feature type="repeat" description="ARM" evidence="8">
    <location>
        <begin position="222"/>
        <end position="264"/>
    </location>
</feature>
<dbReference type="PANTHER" id="PTHR47249:SF1">
    <property type="entry name" value="VACUOLAR PROTEIN 8"/>
    <property type="match status" value="1"/>
</dbReference>
<feature type="repeat" description="ARM" evidence="8">
    <location>
        <begin position="307"/>
        <end position="349"/>
    </location>
</feature>